<protein>
    <recommendedName>
        <fullName evidence="5">Secreted protein</fullName>
    </recommendedName>
</protein>
<feature type="chain" id="PRO_5038515884" description="Secreted protein" evidence="2">
    <location>
        <begin position="24"/>
        <end position="207"/>
    </location>
</feature>
<evidence type="ECO:0000313" key="3">
    <source>
        <dbReference type="EMBL" id="AXE37850.1"/>
    </source>
</evidence>
<feature type="signal peptide" evidence="2">
    <location>
        <begin position="1"/>
        <end position="23"/>
    </location>
</feature>
<feature type="compositionally biased region" description="Low complexity" evidence="1">
    <location>
        <begin position="29"/>
        <end position="58"/>
    </location>
</feature>
<evidence type="ECO:0000256" key="2">
    <source>
        <dbReference type="SAM" id="SignalP"/>
    </source>
</evidence>
<dbReference type="RefSeq" id="WP_114043952.1">
    <property type="nucleotide sequence ID" value="NZ_CP025198.1"/>
</dbReference>
<keyword evidence="4" id="KW-1185">Reference proteome</keyword>
<name>A0A344URF2_9ACTN</name>
<dbReference type="EMBL" id="CP025198">
    <property type="protein sequence ID" value="AXE37850.1"/>
    <property type="molecule type" value="Genomic_DNA"/>
</dbReference>
<organism evidence="3 4">
    <name type="scientific">Acidipropionibacterium virtanenii</name>
    <dbReference type="NCBI Taxonomy" id="2057246"/>
    <lineage>
        <taxon>Bacteria</taxon>
        <taxon>Bacillati</taxon>
        <taxon>Actinomycetota</taxon>
        <taxon>Actinomycetes</taxon>
        <taxon>Propionibacteriales</taxon>
        <taxon>Propionibacteriaceae</taxon>
        <taxon>Acidipropionibacterium</taxon>
    </lineage>
</organism>
<sequence>MRRTLIPAALLSAGLLVGLSACDGSQTKGSAAASPSASSVTASPTATTSSVATTSGSADPKAQQAASSVLAKAPSAAADVGTLQFKPGMVGAVTTTLHVTGLHRSGNTLILTFWAQGANPDDGTVMLSQDPTTVPYLVDPSARTKHLVDTYTGADGKPWAVVSEAVSTNTDHPDQMEARYTVPGSTASFQVGIERAVGGRTVTVPVS</sequence>
<dbReference type="AlphaFoldDB" id="A0A344URF2"/>
<keyword evidence="2" id="KW-0732">Signal</keyword>
<feature type="region of interest" description="Disordered" evidence="1">
    <location>
        <begin position="28"/>
        <end position="59"/>
    </location>
</feature>
<dbReference type="KEGG" id="acij:JS278_00659"/>
<evidence type="ECO:0008006" key="5">
    <source>
        <dbReference type="Google" id="ProtNLM"/>
    </source>
</evidence>
<gene>
    <name evidence="3" type="ORF">JS278_00659</name>
</gene>
<proteinExistence type="predicted"/>
<evidence type="ECO:0000313" key="4">
    <source>
        <dbReference type="Proteomes" id="UP000251995"/>
    </source>
</evidence>
<dbReference type="PROSITE" id="PS51257">
    <property type="entry name" value="PROKAR_LIPOPROTEIN"/>
    <property type="match status" value="1"/>
</dbReference>
<accession>A0A344URF2</accession>
<dbReference type="Proteomes" id="UP000251995">
    <property type="component" value="Chromosome"/>
</dbReference>
<reference evidence="3 4" key="1">
    <citation type="submission" date="2017-12" db="EMBL/GenBank/DDBJ databases">
        <title>The whole genome sequence of the Acidipropionibacterium virtanenii sp. nov. type strain JS278.</title>
        <authorList>
            <person name="Laine P."/>
            <person name="Deptula P."/>
            <person name="Varmanen P."/>
            <person name="Auvinen P."/>
        </authorList>
    </citation>
    <scope>NUCLEOTIDE SEQUENCE [LARGE SCALE GENOMIC DNA]</scope>
    <source>
        <strain evidence="3 4">JS278</strain>
    </source>
</reference>
<evidence type="ECO:0000256" key="1">
    <source>
        <dbReference type="SAM" id="MobiDB-lite"/>
    </source>
</evidence>